<dbReference type="Pfam" id="PF01061">
    <property type="entry name" value="ABC2_membrane"/>
    <property type="match status" value="1"/>
</dbReference>
<feature type="transmembrane region" description="Helical" evidence="5">
    <location>
        <begin position="195"/>
        <end position="215"/>
    </location>
</feature>
<gene>
    <name evidence="7" type="ORF">P1J78_17645</name>
</gene>
<keyword evidence="8" id="KW-1185">Reference proteome</keyword>
<evidence type="ECO:0000256" key="2">
    <source>
        <dbReference type="ARBA" id="ARBA00022692"/>
    </source>
</evidence>
<protein>
    <recommendedName>
        <fullName evidence="5">Transport permease protein</fullName>
    </recommendedName>
</protein>
<dbReference type="PROSITE" id="PS51012">
    <property type="entry name" value="ABC_TM2"/>
    <property type="match status" value="1"/>
</dbReference>
<evidence type="ECO:0000256" key="5">
    <source>
        <dbReference type="RuleBase" id="RU361157"/>
    </source>
</evidence>
<feature type="transmembrane region" description="Helical" evidence="5">
    <location>
        <begin position="221"/>
        <end position="242"/>
    </location>
</feature>
<keyword evidence="5" id="KW-0813">Transport</keyword>
<evidence type="ECO:0000259" key="6">
    <source>
        <dbReference type="PROSITE" id="PS51012"/>
    </source>
</evidence>
<organism evidence="7 8">
    <name type="scientific">Psychromarinibacter sediminicola</name>
    <dbReference type="NCBI Taxonomy" id="3033385"/>
    <lineage>
        <taxon>Bacteria</taxon>
        <taxon>Pseudomonadati</taxon>
        <taxon>Pseudomonadota</taxon>
        <taxon>Alphaproteobacteria</taxon>
        <taxon>Rhodobacterales</taxon>
        <taxon>Paracoccaceae</taxon>
        <taxon>Psychromarinibacter</taxon>
    </lineage>
</organism>
<dbReference type="InterPro" id="IPR052902">
    <property type="entry name" value="ABC-2_transporter"/>
</dbReference>
<keyword evidence="2 5" id="KW-0812">Transmembrane</keyword>
<comment type="caution">
    <text evidence="7">The sequence shown here is derived from an EMBL/GenBank/DDBJ whole genome shotgun (WGS) entry which is preliminary data.</text>
</comment>
<dbReference type="GO" id="GO:0140359">
    <property type="term" value="F:ABC-type transporter activity"/>
    <property type="evidence" value="ECO:0007669"/>
    <property type="project" value="InterPro"/>
</dbReference>
<dbReference type="PANTHER" id="PTHR43027">
    <property type="entry name" value="DOXORUBICIN RESISTANCE ABC TRANSPORTER PERMEASE PROTEIN DRRC-RELATED"/>
    <property type="match status" value="1"/>
</dbReference>
<evidence type="ECO:0000313" key="8">
    <source>
        <dbReference type="Proteomes" id="UP001220964"/>
    </source>
</evidence>
<dbReference type="EMBL" id="JARGYC010000054">
    <property type="protein sequence ID" value="MDF0602566.1"/>
    <property type="molecule type" value="Genomic_DNA"/>
</dbReference>
<comment type="subcellular location">
    <subcellularLocation>
        <location evidence="5">Cell inner membrane</location>
        <topology evidence="5">Multi-pass membrane protein</topology>
    </subcellularLocation>
    <subcellularLocation>
        <location evidence="1">Membrane</location>
        <topology evidence="1">Multi-pass membrane protein</topology>
    </subcellularLocation>
</comment>
<evidence type="ECO:0000256" key="3">
    <source>
        <dbReference type="ARBA" id="ARBA00022989"/>
    </source>
</evidence>
<dbReference type="InterPro" id="IPR047817">
    <property type="entry name" value="ABC2_TM_bact-type"/>
</dbReference>
<reference evidence="7" key="1">
    <citation type="submission" date="2023-03" db="EMBL/GenBank/DDBJ databases">
        <title>Multiphase analysis and comparison of six strains from genera Psychromarinibacter, Lutimaribacter, and Maritimibacter, including a novel species: Psychromarinibacter sediminicola sp. nov.</title>
        <authorList>
            <person name="Wang Y.-H."/>
            <person name="Ye M.-Q."/>
            <person name="Du Z.-J."/>
        </authorList>
    </citation>
    <scope>NUCLEOTIDE SEQUENCE</scope>
    <source>
        <strain evidence="7">C21-152</strain>
    </source>
</reference>
<accession>A0AAE3NV34</accession>
<feature type="transmembrane region" description="Helical" evidence="5">
    <location>
        <begin position="249"/>
        <end position="270"/>
    </location>
</feature>
<feature type="transmembrane region" description="Helical" evidence="5">
    <location>
        <begin position="142"/>
        <end position="165"/>
    </location>
</feature>
<evidence type="ECO:0000256" key="1">
    <source>
        <dbReference type="ARBA" id="ARBA00004141"/>
    </source>
</evidence>
<proteinExistence type="inferred from homology"/>
<dbReference type="Proteomes" id="UP001220964">
    <property type="component" value="Unassembled WGS sequence"/>
</dbReference>
<sequence length="333" mass="35543">MTAQLLWHQVRHEIRLYMRDRQSVFWSFMMPILLLLLLGAIFGGDDRAPVIGIADGLPPEIAARIEAQFPDARTIAGGDPAARVDDRSVDAMVAPGPEGWRIAYDPVRAPSAQAAARLTEALFADAPRLAPTGSPDRGYADFLLPGLVAFTIVSTCLFSIGIGIVSHREKGELKRVLVTPLPKWAFLAGQLGSRVVLVLLQTALLAALGWLVFGADLTDDWPAFLLVLLLGVATFSALGFFVATVSGTVAGAAAVANLIFIPMIFLSGVYFPVDGLPAVLSFLIAALPLTPLVEALRALGTGADLGALWPQIAALLAWTALLIAGTLRWFRWT</sequence>
<name>A0AAE3NV34_9RHOB</name>
<keyword evidence="5" id="KW-1003">Cell membrane</keyword>
<feature type="domain" description="ABC transmembrane type-2" evidence="6">
    <location>
        <begin position="107"/>
        <end position="333"/>
    </location>
</feature>
<dbReference type="AlphaFoldDB" id="A0AAE3NV34"/>
<evidence type="ECO:0000313" key="7">
    <source>
        <dbReference type="EMBL" id="MDF0602566.1"/>
    </source>
</evidence>
<feature type="transmembrane region" description="Helical" evidence="5">
    <location>
        <begin position="308"/>
        <end position="330"/>
    </location>
</feature>
<comment type="similarity">
    <text evidence="5">Belongs to the ABC-2 integral membrane protein family.</text>
</comment>
<keyword evidence="3 5" id="KW-1133">Transmembrane helix</keyword>
<dbReference type="RefSeq" id="WP_275568694.1">
    <property type="nucleotide sequence ID" value="NZ_JARGYC010000054.1"/>
</dbReference>
<dbReference type="GO" id="GO:0005886">
    <property type="term" value="C:plasma membrane"/>
    <property type="evidence" value="ECO:0007669"/>
    <property type="project" value="UniProtKB-SubCell"/>
</dbReference>
<evidence type="ECO:0000256" key="4">
    <source>
        <dbReference type="ARBA" id="ARBA00023136"/>
    </source>
</evidence>
<feature type="transmembrane region" description="Helical" evidence="5">
    <location>
        <begin position="24"/>
        <end position="42"/>
    </location>
</feature>
<dbReference type="PANTHER" id="PTHR43027:SF2">
    <property type="entry name" value="TRANSPORT PERMEASE PROTEIN"/>
    <property type="match status" value="1"/>
</dbReference>
<dbReference type="InterPro" id="IPR013525">
    <property type="entry name" value="ABC2_TM"/>
</dbReference>
<keyword evidence="4 5" id="KW-0472">Membrane</keyword>